<feature type="domain" description="Wadjet protein JetD C-terminal" evidence="1">
    <location>
        <begin position="216"/>
        <end position="383"/>
    </location>
</feature>
<name>A0A645B8V7_9ZZZZ</name>
<gene>
    <name evidence="3" type="ORF">SDC9_107915</name>
</gene>
<feature type="domain" description="DUF3322" evidence="2">
    <location>
        <begin position="4"/>
        <end position="195"/>
    </location>
</feature>
<accession>A0A645B8V7</accession>
<dbReference type="InterPro" id="IPR014544">
    <property type="entry name" value="UCP028408"/>
</dbReference>
<dbReference type="InterPro" id="IPR024537">
    <property type="entry name" value="DUF3322"/>
</dbReference>
<evidence type="ECO:0000259" key="1">
    <source>
        <dbReference type="Pfam" id="PF09983"/>
    </source>
</evidence>
<proteinExistence type="predicted"/>
<dbReference type="EMBL" id="VSSQ01018129">
    <property type="protein sequence ID" value="MPM61061.1"/>
    <property type="molecule type" value="Genomic_DNA"/>
</dbReference>
<reference evidence="3" key="1">
    <citation type="submission" date="2019-08" db="EMBL/GenBank/DDBJ databases">
        <authorList>
            <person name="Kucharzyk K."/>
            <person name="Murdoch R.W."/>
            <person name="Higgins S."/>
            <person name="Loffler F."/>
        </authorList>
    </citation>
    <scope>NUCLEOTIDE SEQUENCE</scope>
</reference>
<dbReference type="Pfam" id="PF09983">
    <property type="entry name" value="JetD_C"/>
    <property type="match status" value="1"/>
</dbReference>
<comment type="caution">
    <text evidence="3">The sequence shown here is derived from an EMBL/GenBank/DDBJ whole genome shotgun (WGS) entry which is preliminary data.</text>
</comment>
<evidence type="ECO:0008006" key="4">
    <source>
        <dbReference type="Google" id="ProtNLM"/>
    </source>
</evidence>
<sequence length="395" mass="44397">MKSPQQLATYLARQWWRADWRERQLLNGATAWPLRLPIGMPDVRSFRDAGAIVQEHMQRWNAIEHDGPGHVEWSVRKYRAGAESVKVPAYWILSKPSELVAAICAFNAQDGTQIRRSYGALAQVISRVDPSFHRLLTRRLTLWQGSAAAQVILAAQITMQLEAGCAQGRPLRALSLAGNDSKFFERHGGLIKALLIERFAGEVSRQGLSTFLGAIDEDDHWLLLAPLDDGLLPFQRMRVTSSELRRTPMPASHILLIENERCLHQLPRPLRGTIAILGAGLDLGWLAAPWLRDRHVAYWGDMDTWGLAMLATARKHLPHLQALLMHHADFHTHIYLAVAEPVHAQMPVDGALTPEESAMDTFLRTQAKGRIEQEFLPQALVQQTIEAWHASRPVS</sequence>
<organism evidence="3">
    <name type="scientific">bioreactor metagenome</name>
    <dbReference type="NCBI Taxonomy" id="1076179"/>
    <lineage>
        <taxon>unclassified sequences</taxon>
        <taxon>metagenomes</taxon>
        <taxon>ecological metagenomes</taxon>
    </lineage>
</organism>
<dbReference type="PIRSF" id="PIRSF028408">
    <property type="entry name" value="UCP028408"/>
    <property type="match status" value="1"/>
</dbReference>
<evidence type="ECO:0000313" key="3">
    <source>
        <dbReference type="EMBL" id="MPM61061.1"/>
    </source>
</evidence>
<dbReference type="AlphaFoldDB" id="A0A645B8V7"/>
<protein>
    <recommendedName>
        <fullName evidence="4">Wadjet protein JetD C-terminal domain-containing protein</fullName>
    </recommendedName>
</protein>
<dbReference type="InterPro" id="IPR024534">
    <property type="entry name" value="JetD_C"/>
</dbReference>
<evidence type="ECO:0000259" key="2">
    <source>
        <dbReference type="Pfam" id="PF11795"/>
    </source>
</evidence>
<dbReference type="Pfam" id="PF11795">
    <property type="entry name" value="DUF3322"/>
    <property type="match status" value="1"/>
</dbReference>